<evidence type="ECO:0000256" key="7">
    <source>
        <dbReference type="ARBA" id="ARBA00047647"/>
    </source>
</evidence>
<dbReference type="Gene3D" id="3.20.20.140">
    <property type="entry name" value="Metal-dependent hydrolases"/>
    <property type="match status" value="1"/>
</dbReference>
<dbReference type="PANTHER" id="PTHR11113:SF14">
    <property type="entry name" value="N-ACETYLGLUCOSAMINE-6-PHOSPHATE DEACETYLASE"/>
    <property type="match status" value="1"/>
</dbReference>
<evidence type="ECO:0000313" key="15">
    <source>
        <dbReference type="Proteomes" id="UP000182192"/>
    </source>
</evidence>
<gene>
    <name evidence="14" type="ORF">SAMN02910406_01135</name>
</gene>
<comment type="catalytic activity">
    <reaction evidence="7">
        <text>N-acetyl-D-glucosamine 6-phosphate + H2O = D-glucosamine 6-phosphate + acetate</text>
        <dbReference type="Rhea" id="RHEA:22936"/>
        <dbReference type="ChEBI" id="CHEBI:15377"/>
        <dbReference type="ChEBI" id="CHEBI:30089"/>
        <dbReference type="ChEBI" id="CHEBI:57513"/>
        <dbReference type="ChEBI" id="CHEBI:58725"/>
        <dbReference type="EC" id="3.5.1.25"/>
    </reaction>
</comment>
<feature type="active site" description="Proton donor/acceptor" evidence="10">
    <location>
        <position position="275"/>
    </location>
</feature>
<proteinExistence type="inferred from homology"/>
<dbReference type="PANTHER" id="PTHR11113">
    <property type="entry name" value="N-ACETYLGLUCOSAMINE-6-PHOSPHATE DEACETYLASE"/>
    <property type="match status" value="1"/>
</dbReference>
<feature type="binding site" evidence="11">
    <location>
        <begin position="308"/>
        <end position="310"/>
    </location>
    <ligand>
        <name>substrate</name>
    </ligand>
</feature>
<dbReference type="RefSeq" id="WP_074960590.1">
    <property type="nucleotide sequence ID" value="NZ_FOKQ01000007.1"/>
</dbReference>
<evidence type="ECO:0000256" key="1">
    <source>
        <dbReference type="ARBA" id="ARBA00010716"/>
    </source>
</evidence>
<dbReference type="InterPro" id="IPR032466">
    <property type="entry name" value="Metal_Hydrolase"/>
</dbReference>
<evidence type="ECO:0000256" key="9">
    <source>
        <dbReference type="PIRNR" id="PIRNR038994"/>
    </source>
</evidence>
<dbReference type="InterPro" id="IPR011059">
    <property type="entry name" value="Metal-dep_hydrolase_composite"/>
</dbReference>
<evidence type="ECO:0000259" key="13">
    <source>
        <dbReference type="Pfam" id="PF01979"/>
    </source>
</evidence>
<dbReference type="Proteomes" id="UP000182192">
    <property type="component" value="Unassembled WGS sequence"/>
</dbReference>
<evidence type="ECO:0000313" key="14">
    <source>
        <dbReference type="EMBL" id="SFC09575.1"/>
    </source>
</evidence>
<protein>
    <recommendedName>
        <fullName evidence="3">N-acetylglucosamine-6-phosphate deacetylase</fullName>
        <ecNumber evidence="2">3.5.1.25</ecNumber>
    </recommendedName>
</protein>
<keyword evidence="5 9" id="KW-0378">Hydrolase</keyword>
<evidence type="ECO:0000256" key="5">
    <source>
        <dbReference type="ARBA" id="ARBA00022801"/>
    </source>
</evidence>
<dbReference type="GO" id="GO:0046872">
    <property type="term" value="F:metal ion binding"/>
    <property type="evidence" value="ECO:0007669"/>
    <property type="project" value="UniProtKB-KW"/>
</dbReference>
<dbReference type="Pfam" id="PF01979">
    <property type="entry name" value="Amidohydro_1"/>
    <property type="match status" value="1"/>
</dbReference>
<sequence length="377" mass="40020">MLIKNGIVFTEKCEFEPLSVLTDRGVIMGILPADAMIKYGGEVVDASGCYVVPGLTDIHFHGCAGHDFCEATAEAIRQIAEFEYSQGVTTICPATMTLPDEDIEDILRAAGEYAKDPADYGRAKLIGVHLEGPFISPEKCGAQKKELIQPPSAEKLRAWQSAAGGLIKLVTIAPEVDGAMECIRQLSGSIRFSLGHTACGYDAAVEAFRAGADHITHLYNAMPPFTHRAPSLIGAGFDTKGVFVEIICDGVHVSETAVRAAFALFGDDRMILISDSMEAAGMPDGEYQLGGQGVSVKGNRAVLSDGTLAGSVTPLVDCLRTAVKMGIPLESAIKAATINPCRSIGEDKNYGSISVGKAAHILLLDREDLSLKAVYTR</sequence>
<dbReference type="OrthoDB" id="9776488at2"/>
<dbReference type="GO" id="GO:0006046">
    <property type="term" value="P:N-acetylglucosamine catabolic process"/>
    <property type="evidence" value="ECO:0007669"/>
    <property type="project" value="TreeGrafter"/>
</dbReference>
<dbReference type="EC" id="3.5.1.25" evidence="2"/>
<evidence type="ECO:0000256" key="8">
    <source>
        <dbReference type="ARBA" id="ARBA00060590"/>
    </source>
</evidence>
<feature type="binding site" evidence="11">
    <location>
        <begin position="220"/>
        <end position="221"/>
    </location>
    <ligand>
        <name>substrate</name>
    </ligand>
</feature>
<dbReference type="EMBL" id="FOKQ01000007">
    <property type="protein sequence ID" value="SFC09575.1"/>
    <property type="molecule type" value="Genomic_DNA"/>
</dbReference>
<organism evidence="14 15">
    <name type="scientific">Ruminococcus albus</name>
    <dbReference type="NCBI Taxonomy" id="1264"/>
    <lineage>
        <taxon>Bacteria</taxon>
        <taxon>Bacillati</taxon>
        <taxon>Bacillota</taxon>
        <taxon>Clostridia</taxon>
        <taxon>Eubacteriales</taxon>
        <taxon>Oscillospiraceae</taxon>
        <taxon>Ruminococcus</taxon>
    </lineage>
</organism>
<evidence type="ECO:0000256" key="12">
    <source>
        <dbReference type="PIRSR" id="PIRSR038994-3"/>
    </source>
</evidence>
<evidence type="ECO:0000256" key="3">
    <source>
        <dbReference type="ARBA" id="ARBA00018029"/>
    </source>
</evidence>
<dbReference type="PIRSF" id="PIRSF038994">
    <property type="entry name" value="NagA"/>
    <property type="match status" value="1"/>
</dbReference>
<evidence type="ECO:0000256" key="2">
    <source>
        <dbReference type="ARBA" id="ARBA00011899"/>
    </source>
</evidence>
<feature type="binding site" evidence="12">
    <location>
        <position position="131"/>
    </location>
    <ligand>
        <name>Zn(2+)</name>
        <dbReference type="ChEBI" id="CHEBI:29105"/>
    </ligand>
</feature>
<dbReference type="InterPro" id="IPR003764">
    <property type="entry name" value="GlcNAc_6-P_deAcase"/>
</dbReference>
<feature type="binding site" evidence="11">
    <location>
        <position position="228"/>
    </location>
    <ligand>
        <name>substrate</name>
    </ligand>
</feature>
<evidence type="ECO:0000256" key="11">
    <source>
        <dbReference type="PIRSR" id="PIRSR038994-2"/>
    </source>
</evidence>
<reference evidence="14 15" key="1">
    <citation type="submission" date="2016-10" db="EMBL/GenBank/DDBJ databases">
        <authorList>
            <person name="de Groot N.N."/>
        </authorList>
    </citation>
    <scope>NUCLEOTIDE SEQUENCE [LARGE SCALE GENOMIC DNA]</scope>
    <source>
        <strain evidence="14 15">AR67</strain>
    </source>
</reference>
<feature type="binding site" evidence="11">
    <location>
        <position position="142"/>
    </location>
    <ligand>
        <name>substrate</name>
    </ligand>
</feature>
<dbReference type="Gene3D" id="2.30.40.10">
    <property type="entry name" value="Urease, subunit C, domain 1"/>
    <property type="match status" value="1"/>
</dbReference>
<feature type="binding site" evidence="12">
    <location>
        <position position="196"/>
    </location>
    <ligand>
        <name>Zn(2+)</name>
        <dbReference type="ChEBI" id="CHEBI:29105"/>
    </ligand>
</feature>
<keyword evidence="6 9" id="KW-0119">Carbohydrate metabolism</keyword>
<evidence type="ECO:0000256" key="6">
    <source>
        <dbReference type="ARBA" id="ARBA00023277"/>
    </source>
</evidence>
<comment type="pathway">
    <text evidence="8">Amino-sugar metabolism; N-acetylneuraminate degradation; D-fructose 6-phosphate from N-acetylneuraminate: step 4/5.</text>
</comment>
<dbReference type="GO" id="GO:0008448">
    <property type="term" value="F:N-acetylglucosamine-6-phosphate deacetylase activity"/>
    <property type="evidence" value="ECO:0007669"/>
    <property type="project" value="UniProtKB-EC"/>
</dbReference>
<comment type="similarity">
    <text evidence="1 9">Belongs to the metallo-dependent hydrolases superfamily. NagA family.</text>
</comment>
<dbReference type="FunFam" id="3.20.20.140:FF:000004">
    <property type="entry name" value="N-acetylglucosamine-6-phosphate deacetylase"/>
    <property type="match status" value="1"/>
</dbReference>
<name>A0A1I1GDN4_RUMAL</name>
<dbReference type="SUPFAM" id="SSF51338">
    <property type="entry name" value="Composite domain of metallo-dependent hydrolases"/>
    <property type="match status" value="1"/>
</dbReference>
<keyword evidence="4 12" id="KW-0479">Metal-binding</keyword>
<dbReference type="SUPFAM" id="SSF51556">
    <property type="entry name" value="Metallo-dependent hydrolases"/>
    <property type="match status" value="1"/>
</dbReference>
<dbReference type="CDD" id="cd00854">
    <property type="entry name" value="NagA"/>
    <property type="match status" value="1"/>
</dbReference>
<feature type="binding site" evidence="12">
    <location>
        <position position="217"/>
    </location>
    <ligand>
        <name>Zn(2+)</name>
        <dbReference type="ChEBI" id="CHEBI:29105"/>
    </ligand>
</feature>
<evidence type="ECO:0000256" key="10">
    <source>
        <dbReference type="PIRSR" id="PIRSR038994-1"/>
    </source>
</evidence>
<feature type="domain" description="Amidohydrolase-related" evidence="13">
    <location>
        <begin position="50"/>
        <end position="366"/>
    </location>
</feature>
<evidence type="ECO:0000256" key="4">
    <source>
        <dbReference type="ARBA" id="ARBA00022723"/>
    </source>
</evidence>
<accession>A0A1I1GDN4</accession>
<dbReference type="NCBIfam" id="TIGR00221">
    <property type="entry name" value="nagA"/>
    <property type="match status" value="1"/>
</dbReference>
<feature type="binding site" evidence="11">
    <location>
        <position position="252"/>
    </location>
    <ligand>
        <name>substrate</name>
    </ligand>
</feature>
<comment type="cofactor">
    <cofactor evidence="12">
        <name>a divalent metal cation</name>
        <dbReference type="ChEBI" id="CHEBI:60240"/>
    </cofactor>
    <text evidence="12">Binds 1 divalent metal cation per subunit.</text>
</comment>
<dbReference type="InterPro" id="IPR006680">
    <property type="entry name" value="Amidohydro-rel"/>
</dbReference>
<dbReference type="AlphaFoldDB" id="A0A1I1GDN4"/>